<sequence length="46" mass="5329">MCIRLPFLDFERAQIRGPNAAHITNLSKTPEVLWAAFGLNIVFFYF</sequence>
<accession>A0A0E9PYR8</accession>
<proteinExistence type="predicted"/>
<name>A0A0E9PYR8_ANGAN</name>
<dbReference type="EMBL" id="GBXM01098831">
    <property type="protein sequence ID" value="JAH09746.1"/>
    <property type="molecule type" value="Transcribed_RNA"/>
</dbReference>
<dbReference type="AlphaFoldDB" id="A0A0E9PYR8"/>
<reference evidence="1" key="1">
    <citation type="submission" date="2014-11" db="EMBL/GenBank/DDBJ databases">
        <authorList>
            <person name="Amaro Gonzalez C."/>
        </authorList>
    </citation>
    <scope>NUCLEOTIDE SEQUENCE</scope>
</reference>
<organism evidence="1">
    <name type="scientific">Anguilla anguilla</name>
    <name type="common">European freshwater eel</name>
    <name type="synonym">Muraena anguilla</name>
    <dbReference type="NCBI Taxonomy" id="7936"/>
    <lineage>
        <taxon>Eukaryota</taxon>
        <taxon>Metazoa</taxon>
        <taxon>Chordata</taxon>
        <taxon>Craniata</taxon>
        <taxon>Vertebrata</taxon>
        <taxon>Euteleostomi</taxon>
        <taxon>Actinopterygii</taxon>
        <taxon>Neopterygii</taxon>
        <taxon>Teleostei</taxon>
        <taxon>Anguilliformes</taxon>
        <taxon>Anguillidae</taxon>
        <taxon>Anguilla</taxon>
    </lineage>
</organism>
<reference evidence="1" key="2">
    <citation type="journal article" date="2015" name="Fish Shellfish Immunol.">
        <title>Early steps in the European eel (Anguilla anguilla)-Vibrio vulnificus interaction in the gills: Role of the RtxA13 toxin.</title>
        <authorList>
            <person name="Callol A."/>
            <person name="Pajuelo D."/>
            <person name="Ebbesson L."/>
            <person name="Teles M."/>
            <person name="MacKenzie S."/>
            <person name="Amaro C."/>
        </authorList>
    </citation>
    <scope>NUCLEOTIDE SEQUENCE</scope>
</reference>
<protein>
    <submittedName>
        <fullName evidence="1">Uncharacterized protein</fullName>
    </submittedName>
</protein>
<evidence type="ECO:0000313" key="1">
    <source>
        <dbReference type="EMBL" id="JAH09746.1"/>
    </source>
</evidence>